<organism evidence="2">
    <name type="scientific">Leucothrix mucor</name>
    <dbReference type="NCBI Taxonomy" id="45248"/>
    <lineage>
        <taxon>Bacteria</taxon>
        <taxon>Pseudomonadati</taxon>
        <taxon>Pseudomonadota</taxon>
        <taxon>Gammaproteobacteria</taxon>
        <taxon>Thiotrichales</taxon>
        <taxon>Thiotrichaceae</taxon>
        <taxon>Leucothrix</taxon>
    </lineage>
</organism>
<feature type="domain" description="YjiS-like" evidence="1">
    <location>
        <begin position="50"/>
        <end position="78"/>
    </location>
</feature>
<evidence type="ECO:0000259" key="1">
    <source>
        <dbReference type="Pfam" id="PF06568"/>
    </source>
</evidence>
<proteinExistence type="predicted"/>
<accession>A0A7V2WW68</accession>
<gene>
    <name evidence="2" type="ORF">ENJ51_12345</name>
</gene>
<dbReference type="InterPro" id="IPR009506">
    <property type="entry name" value="YjiS-like"/>
</dbReference>
<name>A0A7V2WW68_LEUMU</name>
<dbReference type="AlphaFoldDB" id="A0A7V2WW68"/>
<reference evidence="2" key="1">
    <citation type="journal article" date="2020" name="mSystems">
        <title>Genome- and Community-Level Interaction Insights into Carbon Utilization and Element Cycling Functions of Hydrothermarchaeota in Hydrothermal Sediment.</title>
        <authorList>
            <person name="Zhou Z."/>
            <person name="Liu Y."/>
            <person name="Xu W."/>
            <person name="Pan J."/>
            <person name="Luo Z.H."/>
            <person name="Li M."/>
        </authorList>
    </citation>
    <scope>NUCLEOTIDE SEQUENCE [LARGE SCALE GENOMIC DNA]</scope>
    <source>
        <strain evidence="2">HyVt-493</strain>
    </source>
</reference>
<dbReference type="Pfam" id="PF06568">
    <property type="entry name" value="YjiS-like"/>
    <property type="match status" value="1"/>
</dbReference>
<comment type="caution">
    <text evidence="2">The sequence shown here is derived from an EMBL/GenBank/DDBJ whole genome shotgun (WGS) entry which is preliminary data.</text>
</comment>
<protein>
    <submittedName>
        <fullName evidence="2">DUF1127 domain-containing protein</fullName>
    </submittedName>
</protein>
<sequence length="88" mass="10273">MSGVYVEAKFSRHLNACKNTDLSTAKPLVLNNKIEYLPSKRSWFDQVDIWVQRARQRKQLAQLSQHLLDDIGLTEEMVAKEIAKPFWK</sequence>
<dbReference type="EMBL" id="DRMS01000468">
    <property type="protein sequence ID" value="HFC93590.1"/>
    <property type="molecule type" value="Genomic_DNA"/>
</dbReference>
<evidence type="ECO:0000313" key="2">
    <source>
        <dbReference type="EMBL" id="HFC93590.1"/>
    </source>
</evidence>
<dbReference type="Proteomes" id="UP000885750">
    <property type="component" value="Unassembled WGS sequence"/>
</dbReference>